<keyword evidence="4" id="KW-1185">Reference proteome</keyword>
<reference evidence="3" key="1">
    <citation type="submission" date="2017-12" db="EMBL/GenBank/DDBJ databases">
        <title>Gene loss provides genomic basis for host adaptation in cereal stripe rust fungi.</title>
        <authorList>
            <person name="Xia C."/>
        </authorList>
    </citation>
    <scope>NUCLEOTIDE SEQUENCE [LARGE SCALE GENOMIC DNA]</scope>
    <source>
        <strain evidence="3">93-210</strain>
    </source>
</reference>
<evidence type="ECO:0000256" key="1">
    <source>
        <dbReference type="SAM" id="MobiDB-lite"/>
    </source>
</evidence>
<dbReference type="GO" id="GO:0006409">
    <property type="term" value="P:tRNA export from nucleus"/>
    <property type="evidence" value="ECO:0007669"/>
    <property type="project" value="TreeGrafter"/>
</dbReference>
<feature type="compositionally biased region" description="Low complexity" evidence="1">
    <location>
        <begin position="875"/>
        <end position="892"/>
    </location>
</feature>
<dbReference type="PANTHER" id="PTHR12984:SF3">
    <property type="entry name" value="N-TERMINAL KINASE-LIKE PROTEIN"/>
    <property type="match status" value="1"/>
</dbReference>
<dbReference type="InterPro" id="IPR011009">
    <property type="entry name" value="Kinase-like_dom_sf"/>
</dbReference>
<feature type="compositionally biased region" description="Basic and acidic residues" evidence="1">
    <location>
        <begin position="857"/>
        <end position="873"/>
    </location>
</feature>
<name>A0A2S4W803_9BASI</name>
<feature type="region of interest" description="Disordered" evidence="1">
    <location>
        <begin position="691"/>
        <end position="711"/>
    </location>
</feature>
<dbReference type="PROSITE" id="PS50011">
    <property type="entry name" value="PROTEIN_KINASE_DOM"/>
    <property type="match status" value="1"/>
</dbReference>
<dbReference type="PANTHER" id="PTHR12984">
    <property type="entry name" value="SCY1-RELATED S/T PROTEIN KINASE-LIKE"/>
    <property type="match status" value="1"/>
</dbReference>
<dbReference type="InterPro" id="IPR016024">
    <property type="entry name" value="ARM-type_fold"/>
</dbReference>
<dbReference type="Gene3D" id="1.10.510.10">
    <property type="entry name" value="Transferase(Phosphotransferase) domain 1"/>
    <property type="match status" value="1"/>
</dbReference>
<accession>A0A2S4W803</accession>
<dbReference type="EMBL" id="PKSL01000001">
    <property type="protein sequence ID" value="POW17881.1"/>
    <property type="molecule type" value="Genomic_DNA"/>
</dbReference>
<dbReference type="GO" id="GO:0005737">
    <property type="term" value="C:cytoplasm"/>
    <property type="evidence" value="ECO:0007669"/>
    <property type="project" value="TreeGrafter"/>
</dbReference>
<gene>
    <name evidence="3" type="ORF">PSTT_00199</name>
</gene>
<dbReference type="InterPro" id="IPR000719">
    <property type="entry name" value="Prot_kinase_dom"/>
</dbReference>
<dbReference type="Proteomes" id="UP000239156">
    <property type="component" value="Unassembled WGS sequence"/>
</dbReference>
<feature type="region of interest" description="Disordered" evidence="1">
    <location>
        <begin position="585"/>
        <end position="604"/>
    </location>
</feature>
<dbReference type="VEuPathDB" id="FungiDB:PSHT_10339"/>
<evidence type="ECO:0000259" key="2">
    <source>
        <dbReference type="PROSITE" id="PS50011"/>
    </source>
</evidence>
<evidence type="ECO:0000313" key="4">
    <source>
        <dbReference type="Proteomes" id="UP000239156"/>
    </source>
</evidence>
<dbReference type="Gene3D" id="3.30.200.20">
    <property type="entry name" value="Phosphorylase Kinase, domain 1"/>
    <property type="match status" value="1"/>
</dbReference>
<dbReference type="VEuPathDB" id="FungiDB:PSTT_00199"/>
<proteinExistence type="predicted"/>
<dbReference type="VEuPathDB" id="FungiDB:PSHT_11669"/>
<comment type="caution">
    <text evidence="3">The sequence shown here is derived from an EMBL/GenBank/DDBJ whole genome shotgun (WGS) entry which is preliminary data.</text>
</comment>
<dbReference type="AlphaFoldDB" id="A0A2S4W803"/>
<dbReference type="SUPFAM" id="SSF56112">
    <property type="entry name" value="Protein kinase-like (PK-like)"/>
    <property type="match status" value="1"/>
</dbReference>
<feature type="region of interest" description="Disordered" evidence="1">
    <location>
        <begin position="820"/>
        <end position="892"/>
    </location>
</feature>
<dbReference type="InterPro" id="IPR051177">
    <property type="entry name" value="CIK-Related_Protein"/>
</dbReference>
<sequence>MSWLSVIGGAATSLLSKGGGIPNLPGFGLGSKESSFDGQTIWTQFEGIKREDNWNVSIFVYDSLNTNQLNSNSFIGSKDRKLLLGFAKNSLKKLRSLRHPDILKFIDGSETDSAVYIITEKVSSLSVKLDQLKMAKQTEVEWKIWGLSRISALKFLNGPGTSTHGNLRLTSIFITQSGEWKLSGFEVLSSPKDPQPILYTLGGLFPEAARYASPELMKTGYEVLKELDPACLDSYQLYLLIQTLFNNLPPSADVTSQQRGSIPPALFSAARRLASASPKSRLKAETFWEIGLGNGEGGGGVAGAFFRENRLIKVCNGLEGFSLASQGERASLVKSIKDSAESLPPEFLKFRVLPSLVQSFDHGADGPTLLPLAISISSSLSQAEFSTIVLQSLVKIFASPDRAIRLSLLELLPQYVDHLDRSVVVEKIWPNVLTGFTDTVPIIREATVKSVLLLAPKVTYDSLSERILNNDLLRHLAKTQMDIEPGIRTNTCILLGRLSKSLSLSTCRKVLVPAFTRSVRDPFTPARIAGLMALMATVEYYEPDDLVGKVIPGMAVCLIDKEKTVRDQAFKALDMFLERVKKAASEMPETDTAPASLGDTVSNAISSSQPGMAMNATGAAGALASWAFSSVSRKLTSSELNSPDPKVSAGLPGGLSGTPTSTSSQAQLPVPPTTMARTESFGLVNAFTLGGDRASKGSEPAHTPQADWGGDLMNVEADADDWSTFETGPTVHEPSFTPLPSKIKLGLQVTNKPKVNQTGNLGTRMQLGQPVRGGLGGSKGKPVSTSDALVAALEADNELEGAGWGGDDSEMVRASSANQVGVDTNEEDSWNDASFDDDRPSPIPPKIIPDPSTSSSKESKAAHMAKMKEERRAKMAALKAKKASASAPPTES</sequence>
<organism evidence="3 4">
    <name type="scientific">Puccinia striiformis</name>
    <dbReference type="NCBI Taxonomy" id="27350"/>
    <lineage>
        <taxon>Eukaryota</taxon>
        <taxon>Fungi</taxon>
        <taxon>Dikarya</taxon>
        <taxon>Basidiomycota</taxon>
        <taxon>Pucciniomycotina</taxon>
        <taxon>Pucciniomycetes</taxon>
        <taxon>Pucciniales</taxon>
        <taxon>Pucciniaceae</taxon>
        <taxon>Puccinia</taxon>
    </lineage>
</organism>
<feature type="region of interest" description="Disordered" evidence="1">
    <location>
        <begin position="755"/>
        <end position="783"/>
    </location>
</feature>
<dbReference type="Gene3D" id="1.25.10.10">
    <property type="entry name" value="Leucine-rich Repeat Variant"/>
    <property type="match status" value="1"/>
</dbReference>
<dbReference type="InterPro" id="IPR011989">
    <property type="entry name" value="ARM-like"/>
</dbReference>
<protein>
    <recommendedName>
        <fullName evidence="2">Protein kinase domain-containing protein</fullName>
    </recommendedName>
</protein>
<evidence type="ECO:0000313" key="3">
    <source>
        <dbReference type="EMBL" id="POW17881.1"/>
    </source>
</evidence>
<feature type="region of interest" description="Disordered" evidence="1">
    <location>
        <begin position="637"/>
        <end position="672"/>
    </location>
</feature>
<dbReference type="GO" id="GO:0005524">
    <property type="term" value="F:ATP binding"/>
    <property type="evidence" value="ECO:0007669"/>
    <property type="project" value="InterPro"/>
</dbReference>
<feature type="domain" description="Protein kinase" evidence="2">
    <location>
        <begin position="21"/>
        <end position="416"/>
    </location>
</feature>
<dbReference type="SUPFAM" id="SSF48371">
    <property type="entry name" value="ARM repeat"/>
    <property type="match status" value="1"/>
</dbReference>
<dbReference type="GO" id="GO:0004672">
    <property type="term" value="F:protein kinase activity"/>
    <property type="evidence" value="ECO:0007669"/>
    <property type="project" value="InterPro"/>
</dbReference>